<evidence type="ECO:0000256" key="1">
    <source>
        <dbReference type="PROSITE-ProRule" id="PRU00221"/>
    </source>
</evidence>
<dbReference type="InterPro" id="IPR015943">
    <property type="entry name" value="WD40/YVTN_repeat-like_dom_sf"/>
</dbReference>
<gene>
    <name evidence="2" type="ORF">HUJ06_010293</name>
</gene>
<feature type="repeat" description="WD" evidence="1">
    <location>
        <begin position="27"/>
        <end position="75"/>
    </location>
</feature>
<dbReference type="Gene3D" id="2.130.10.10">
    <property type="entry name" value="YVTN repeat-like/Quinoprotein amine dehydrogenase"/>
    <property type="match status" value="1"/>
</dbReference>
<dbReference type="Pfam" id="PF00400">
    <property type="entry name" value="WD40"/>
    <property type="match status" value="2"/>
</dbReference>
<dbReference type="InterPro" id="IPR036322">
    <property type="entry name" value="WD40_repeat_dom_sf"/>
</dbReference>
<evidence type="ECO:0000313" key="3">
    <source>
        <dbReference type="Proteomes" id="UP000607653"/>
    </source>
</evidence>
<dbReference type="SMART" id="SM00320">
    <property type="entry name" value="WD40"/>
    <property type="match status" value="2"/>
</dbReference>
<name>A0A822YG87_NELNU</name>
<dbReference type="PANTHER" id="PTHR19855:SF11">
    <property type="entry name" value="RIBOSOME BIOGENESIS PROTEIN WDR12"/>
    <property type="match status" value="1"/>
</dbReference>
<evidence type="ECO:0000313" key="2">
    <source>
        <dbReference type="EMBL" id="DAD31442.1"/>
    </source>
</evidence>
<accession>A0A822YG87</accession>
<dbReference type="InterPro" id="IPR001680">
    <property type="entry name" value="WD40_rpt"/>
</dbReference>
<dbReference type="Proteomes" id="UP000607653">
    <property type="component" value="Unassembled WGS sequence"/>
</dbReference>
<dbReference type="SUPFAM" id="SSF50978">
    <property type="entry name" value="WD40 repeat-like"/>
    <property type="match status" value="1"/>
</dbReference>
<reference evidence="2 3" key="1">
    <citation type="journal article" date="2020" name="Mol. Biol. Evol.">
        <title>Distinct Expression and Methylation Patterns for Genes with Different Fates following a Single Whole-Genome Duplication in Flowering Plants.</title>
        <authorList>
            <person name="Shi T."/>
            <person name="Rahmani R.S."/>
            <person name="Gugger P.F."/>
            <person name="Wang M."/>
            <person name="Li H."/>
            <person name="Zhang Y."/>
            <person name="Li Z."/>
            <person name="Wang Q."/>
            <person name="Van de Peer Y."/>
            <person name="Marchal K."/>
            <person name="Chen J."/>
        </authorList>
    </citation>
    <scope>NUCLEOTIDE SEQUENCE [LARGE SCALE GENOMIC DNA]</scope>
    <source>
        <tissue evidence="2">Leaf</tissue>
    </source>
</reference>
<dbReference type="AlphaFoldDB" id="A0A822YG87"/>
<sequence>MRRLDILCQPLNLSRIWKAGGLCSHILEGHSGAITSVSTIGPKGDDSVTDLRIATASKDHTLRLWKFDAGQRVLDHPMKIRAFKILQGHKSSIQSVAAQPSGDMVCSGSWDCTINLWQTNESDTEGDLVSVKKRKMGSEAEESQLQVFILLFSEMKTKNFWYLNLEFQHYYSDLQS</sequence>
<feature type="repeat" description="WD" evidence="1">
    <location>
        <begin position="86"/>
        <end position="127"/>
    </location>
</feature>
<dbReference type="EMBL" id="DUZY01000003">
    <property type="protein sequence ID" value="DAD31442.1"/>
    <property type="molecule type" value="Genomic_DNA"/>
</dbReference>
<dbReference type="PROSITE" id="PS50294">
    <property type="entry name" value="WD_REPEATS_REGION"/>
    <property type="match status" value="1"/>
</dbReference>
<dbReference type="PROSITE" id="PS50082">
    <property type="entry name" value="WD_REPEATS_2"/>
    <property type="match status" value="2"/>
</dbReference>
<protein>
    <submittedName>
        <fullName evidence="2">Uncharacterized protein</fullName>
    </submittedName>
</protein>
<keyword evidence="3" id="KW-1185">Reference proteome</keyword>
<comment type="caution">
    <text evidence="2">The sequence shown here is derived from an EMBL/GenBank/DDBJ whole genome shotgun (WGS) entry which is preliminary data.</text>
</comment>
<organism evidence="2 3">
    <name type="scientific">Nelumbo nucifera</name>
    <name type="common">Sacred lotus</name>
    <dbReference type="NCBI Taxonomy" id="4432"/>
    <lineage>
        <taxon>Eukaryota</taxon>
        <taxon>Viridiplantae</taxon>
        <taxon>Streptophyta</taxon>
        <taxon>Embryophyta</taxon>
        <taxon>Tracheophyta</taxon>
        <taxon>Spermatophyta</taxon>
        <taxon>Magnoliopsida</taxon>
        <taxon>Proteales</taxon>
        <taxon>Nelumbonaceae</taxon>
        <taxon>Nelumbo</taxon>
    </lineage>
</organism>
<keyword evidence="1" id="KW-0853">WD repeat</keyword>
<proteinExistence type="predicted"/>
<dbReference type="PANTHER" id="PTHR19855">
    <property type="entry name" value="WD40 REPEAT PROTEIN 12, 37"/>
    <property type="match status" value="1"/>
</dbReference>